<evidence type="ECO:0000313" key="5">
    <source>
        <dbReference type="EMBL" id="QPC82026.1"/>
    </source>
</evidence>
<dbReference type="InterPro" id="IPR051011">
    <property type="entry name" value="Metal_resp_trans_reg"/>
</dbReference>
<evidence type="ECO:0000256" key="2">
    <source>
        <dbReference type="ARBA" id="ARBA00023125"/>
    </source>
</evidence>
<dbReference type="GO" id="GO:0003677">
    <property type="term" value="F:DNA binding"/>
    <property type="evidence" value="ECO:0007669"/>
    <property type="project" value="UniProtKB-KW"/>
</dbReference>
<dbReference type="PANTHER" id="PTHR43132:SF2">
    <property type="entry name" value="ARSENICAL RESISTANCE OPERON REPRESSOR ARSR-RELATED"/>
    <property type="match status" value="1"/>
</dbReference>
<dbReference type="PRINTS" id="PR00778">
    <property type="entry name" value="HTHARSR"/>
</dbReference>
<dbReference type="Proteomes" id="UP000594468">
    <property type="component" value="Chromosome"/>
</dbReference>
<keyword evidence="6" id="KW-1185">Reference proteome</keyword>
<dbReference type="AlphaFoldDB" id="A0A7S8E7Y5"/>
<evidence type="ECO:0000259" key="4">
    <source>
        <dbReference type="PROSITE" id="PS50987"/>
    </source>
</evidence>
<dbReference type="InterPro" id="IPR036390">
    <property type="entry name" value="WH_DNA-bd_sf"/>
</dbReference>
<dbReference type="InterPro" id="IPR036388">
    <property type="entry name" value="WH-like_DNA-bd_sf"/>
</dbReference>
<dbReference type="SMART" id="SM00418">
    <property type="entry name" value="HTH_ARSR"/>
    <property type="match status" value="1"/>
</dbReference>
<dbReference type="Gene3D" id="1.10.10.10">
    <property type="entry name" value="Winged helix-like DNA-binding domain superfamily/Winged helix DNA-binding domain"/>
    <property type="match status" value="1"/>
</dbReference>
<dbReference type="KEGG" id="pmet:G4Y79_20410"/>
<dbReference type="PROSITE" id="PS50987">
    <property type="entry name" value="HTH_ARSR_2"/>
    <property type="match status" value="1"/>
</dbReference>
<dbReference type="InterPro" id="IPR001845">
    <property type="entry name" value="HTH_ArsR_DNA-bd_dom"/>
</dbReference>
<keyword evidence="2" id="KW-0238">DNA-binding</keyword>
<organism evidence="5 6">
    <name type="scientific">Phototrophicus methaneseepsis</name>
    <dbReference type="NCBI Taxonomy" id="2710758"/>
    <lineage>
        <taxon>Bacteria</taxon>
        <taxon>Bacillati</taxon>
        <taxon>Chloroflexota</taxon>
        <taxon>Candidatus Thermofontia</taxon>
        <taxon>Phototrophicales</taxon>
        <taxon>Phototrophicaceae</taxon>
        <taxon>Phototrophicus</taxon>
    </lineage>
</organism>
<evidence type="ECO:0000256" key="3">
    <source>
        <dbReference type="ARBA" id="ARBA00023163"/>
    </source>
</evidence>
<protein>
    <submittedName>
        <fullName evidence="5">Helix-turn-helix domain-containing protein</fullName>
    </submittedName>
</protein>
<dbReference type="SUPFAM" id="SSF46785">
    <property type="entry name" value="Winged helix' DNA-binding domain"/>
    <property type="match status" value="1"/>
</dbReference>
<evidence type="ECO:0000313" key="6">
    <source>
        <dbReference type="Proteomes" id="UP000594468"/>
    </source>
</evidence>
<dbReference type="GO" id="GO:0003700">
    <property type="term" value="F:DNA-binding transcription factor activity"/>
    <property type="evidence" value="ECO:0007669"/>
    <property type="project" value="InterPro"/>
</dbReference>
<feature type="domain" description="HTH arsR-type" evidence="4">
    <location>
        <begin position="14"/>
        <end position="107"/>
    </location>
</feature>
<keyword evidence="1" id="KW-0805">Transcription regulation</keyword>
<evidence type="ECO:0000256" key="1">
    <source>
        <dbReference type="ARBA" id="ARBA00023015"/>
    </source>
</evidence>
<dbReference type="Pfam" id="PF12840">
    <property type="entry name" value="HTH_20"/>
    <property type="match status" value="1"/>
</dbReference>
<accession>A0A7S8E7Y5</accession>
<dbReference type="PANTHER" id="PTHR43132">
    <property type="entry name" value="ARSENICAL RESISTANCE OPERON REPRESSOR ARSR-RELATED"/>
    <property type="match status" value="1"/>
</dbReference>
<gene>
    <name evidence="5" type="ORF">G4Y79_20410</name>
</gene>
<sequence>MSSEIPYNMPVLELDTDDEQAMKVFKALASETRLRILKFLGSGPHNVSTIAEELDLPLSTANLHLSVLEDAGLLFTDWRPGTRGTQKVCARAFSTITVPFRSTDSHIYRTMDVSMPIGAYADCQVAPTCGLHSETNIISYLDRPSAFYEPEHIYAQRLWFHHGYVEYRFPNRMPPQTTPESLHLSFEACSEAVTHHYNWPSDISVWINGVELGVWTSPADFGGERGMLTPEWVNVDSSQYGLLKVWRVDNMGTFIDGTQVSDVSLSELYVTENDFISVRIGVRPDARHVGGINIFGKKYGNHPQDIVLTIHYV</sequence>
<name>A0A7S8E7Y5_9CHLR</name>
<dbReference type="CDD" id="cd00090">
    <property type="entry name" value="HTH_ARSR"/>
    <property type="match status" value="1"/>
</dbReference>
<dbReference type="InterPro" id="IPR011991">
    <property type="entry name" value="ArsR-like_HTH"/>
</dbReference>
<dbReference type="RefSeq" id="WP_195170096.1">
    <property type="nucleotide sequence ID" value="NZ_CP062983.1"/>
</dbReference>
<keyword evidence="3" id="KW-0804">Transcription</keyword>
<reference evidence="5 6" key="1">
    <citation type="submission" date="2020-02" db="EMBL/GenBank/DDBJ databases">
        <authorList>
            <person name="Zheng R.K."/>
            <person name="Sun C.M."/>
        </authorList>
    </citation>
    <scope>NUCLEOTIDE SEQUENCE [LARGE SCALE GENOMIC DNA]</scope>
    <source>
        <strain evidence="6">rifampicinis</strain>
    </source>
</reference>
<proteinExistence type="predicted"/>
<dbReference type="EMBL" id="CP062983">
    <property type="protein sequence ID" value="QPC82026.1"/>
    <property type="molecule type" value="Genomic_DNA"/>
</dbReference>